<sequence>MPDTWSDPLDPVTEIEKAHALLATWLGSEAPRQIFDEFARTLHAAFTMVTIDGTTVDRADLLEGLRAARNSRPGVVIEISRARILVGTAELVVVRFLERHLLADTHTDRLVTAVLSVDEVRGFRWRALQETAVAD</sequence>
<reference evidence="1 2" key="1">
    <citation type="submission" date="2024-06" db="EMBL/GenBank/DDBJ databases">
        <title>The Natural Products Discovery Center: Release of the First 8490 Sequenced Strains for Exploring Actinobacteria Biosynthetic Diversity.</title>
        <authorList>
            <person name="Kalkreuter E."/>
            <person name="Kautsar S.A."/>
            <person name="Yang D."/>
            <person name="Bader C.D."/>
            <person name="Teijaro C.N."/>
            <person name="Fluegel L."/>
            <person name="Davis C.M."/>
            <person name="Simpson J.R."/>
            <person name="Lauterbach L."/>
            <person name="Steele A.D."/>
            <person name="Gui C."/>
            <person name="Meng S."/>
            <person name="Li G."/>
            <person name="Viehrig K."/>
            <person name="Ye F."/>
            <person name="Su P."/>
            <person name="Kiefer A.F."/>
            <person name="Nichols A."/>
            <person name="Cepeda A.J."/>
            <person name="Yan W."/>
            <person name="Fan B."/>
            <person name="Jiang Y."/>
            <person name="Adhikari A."/>
            <person name="Zheng C.-J."/>
            <person name="Schuster L."/>
            <person name="Cowan T.M."/>
            <person name="Smanski M.J."/>
            <person name="Chevrette M.G."/>
            <person name="De Carvalho L.P.S."/>
            <person name="Shen B."/>
        </authorList>
    </citation>
    <scope>NUCLEOTIDE SEQUENCE [LARGE SCALE GENOMIC DNA]</scope>
    <source>
        <strain evidence="1 2">NPDC050403</strain>
    </source>
</reference>
<dbReference type="RefSeq" id="WP_355091142.1">
    <property type="nucleotide sequence ID" value="NZ_JBEXKW010000120.1"/>
</dbReference>
<name>A0ABV3G013_9NOCA</name>
<comment type="caution">
    <text evidence="1">The sequence shown here is derived from an EMBL/GenBank/DDBJ whole genome shotgun (WGS) entry which is preliminary data.</text>
</comment>
<accession>A0ABV3G013</accession>
<proteinExistence type="predicted"/>
<evidence type="ECO:0000313" key="1">
    <source>
        <dbReference type="EMBL" id="MEV0710968.1"/>
    </source>
</evidence>
<evidence type="ECO:0000313" key="2">
    <source>
        <dbReference type="Proteomes" id="UP001551695"/>
    </source>
</evidence>
<dbReference type="EMBL" id="JBFAKC010000013">
    <property type="protein sequence ID" value="MEV0710968.1"/>
    <property type="molecule type" value="Genomic_DNA"/>
</dbReference>
<dbReference type="InterPro" id="IPR016918">
    <property type="entry name" value="UCP029394"/>
</dbReference>
<gene>
    <name evidence="1" type="ORF">AB0I48_25710</name>
</gene>
<protein>
    <recommendedName>
        <fullName evidence="3">DUF4440 domain-containing protein</fullName>
    </recommendedName>
</protein>
<dbReference type="PIRSF" id="PIRSF029394">
    <property type="entry name" value="UCP029394"/>
    <property type="match status" value="1"/>
</dbReference>
<dbReference type="InterPro" id="IPR032710">
    <property type="entry name" value="NTF2-like_dom_sf"/>
</dbReference>
<evidence type="ECO:0008006" key="3">
    <source>
        <dbReference type="Google" id="ProtNLM"/>
    </source>
</evidence>
<dbReference type="Gene3D" id="3.10.450.50">
    <property type="match status" value="1"/>
</dbReference>
<organism evidence="1 2">
    <name type="scientific">Nocardia aurea</name>
    <dbReference type="NCBI Taxonomy" id="2144174"/>
    <lineage>
        <taxon>Bacteria</taxon>
        <taxon>Bacillati</taxon>
        <taxon>Actinomycetota</taxon>
        <taxon>Actinomycetes</taxon>
        <taxon>Mycobacteriales</taxon>
        <taxon>Nocardiaceae</taxon>
        <taxon>Nocardia</taxon>
    </lineage>
</organism>
<dbReference type="Proteomes" id="UP001551695">
    <property type="component" value="Unassembled WGS sequence"/>
</dbReference>
<dbReference type="SUPFAM" id="SSF54427">
    <property type="entry name" value="NTF2-like"/>
    <property type="match status" value="1"/>
</dbReference>
<keyword evidence="2" id="KW-1185">Reference proteome</keyword>